<dbReference type="PROSITE" id="PS00211">
    <property type="entry name" value="ABC_TRANSPORTER_1"/>
    <property type="match status" value="1"/>
</dbReference>
<evidence type="ECO:0000313" key="12">
    <source>
        <dbReference type="EMBL" id="NHQ74235.1"/>
    </source>
</evidence>
<feature type="compositionally biased region" description="Polar residues" evidence="8">
    <location>
        <begin position="8"/>
        <end position="22"/>
    </location>
</feature>
<sequence length="626" mass="68676">MSDKTEQTSDTAQASGQTQGTAKSAGGSEIPAGYETAAHVKGPLFSIRDRENLRWFWTRYLRHRVKWLLLILMMILVQGFVYQQFLAMTESGLRVIFESGAVRDLVIVCIIVFGLFALRGLMSFLVPIVAIRVSNAAVHDMRSDMIDHLMALDLAYFERTRSGQILQRLVGQTQSIGGFVGVQLANAVRDAVTVLIVSGYLIWKNPILFGTAVVVLPFIIWVMNYVSDRVKETQGQVEHAMAEYMNGIEETVNGMRTVKIASQEHMEAGRLKAGTRHLREISARLQVTQALVMPTIDLSSAFVYVLVIGGGGYMVLSPDFDVDGAGIITFLLGMVMVFDPARLLAQFFGQLQSQLVVLDRIRSIYDEVPSIQDVPGAVDEFDVAGDIVLSDVRFSYSADQPLFRGLDMTFEGGKMSAIVGATGSGKTTILSLLSRLYDVQGGKISIAGQSICDLKVRSLRESFSVVAQDIVIFNNSIWENIRYVKPEASDEEVWRAAEAAEIADLIRARGGATVGPKGAQLSGGQKQRIAIARAFLRDAPILLLDEATSALDQATEERIKSALDRLTKGRTTIVVAHRLSSIADADRIFVLEAGALIEDGRHAELLAKDGLYARLYQAQKKGYDGR</sequence>
<dbReference type="InterPro" id="IPR039421">
    <property type="entry name" value="Type_1_exporter"/>
</dbReference>
<comment type="function">
    <text evidence="7">Part of an ABC transporter complex. Transmembrane domains (TMD) form a pore in the inner membrane and the ATP-binding domain (NBD) is responsible for energy generation.</text>
</comment>
<dbReference type="GO" id="GO:0005886">
    <property type="term" value="C:plasma membrane"/>
    <property type="evidence" value="ECO:0007669"/>
    <property type="project" value="UniProtKB-SubCell"/>
</dbReference>
<evidence type="ECO:0000256" key="8">
    <source>
        <dbReference type="SAM" id="MobiDB-lite"/>
    </source>
</evidence>
<keyword evidence="5 9" id="KW-1133">Transmembrane helix</keyword>
<dbReference type="GO" id="GO:0015421">
    <property type="term" value="F:ABC-type oligopeptide transporter activity"/>
    <property type="evidence" value="ECO:0007669"/>
    <property type="project" value="TreeGrafter"/>
</dbReference>
<feature type="transmembrane region" description="Helical" evidence="9">
    <location>
        <begin position="291"/>
        <end position="313"/>
    </location>
</feature>
<dbReference type="RefSeq" id="WP_167195031.1">
    <property type="nucleotide sequence ID" value="NZ_JAAORB010000009.1"/>
</dbReference>
<proteinExistence type="predicted"/>
<evidence type="ECO:0000259" key="10">
    <source>
        <dbReference type="PROSITE" id="PS50893"/>
    </source>
</evidence>
<evidence type="ECO:0000256" key="2">
    <source>
        <dbReference type="ARBA" id="ARBA00022692"/>
    </source>
</evidence>
<dbReference type="Gene3D" id="3.40.50.300">
    <property type="entry name" value="P-loop containing nucleotide triphosphate hydrolases"/>
    <property type="match status" value="1"/>
</dbReference>
<evidence type="ECO:0000256" key="9">
    <source>
        <dbReference type="SAM" id="Phobius"/>
    </source>
</evidence>
<dbReference type="GO" id="GO:0005524">
    <property type="term" value="F:ATP binding"/>
    <property type="evidence" value="ECO:0007669"/>
    <property type="project" value="UniProtKB-KW"/>
</dbReference>
<protein>
    <submittedName>
        <fullName evidence="12">ABC transporter ATP-binding protein</fullName>
    </submittedName>
</protein>
<evidence type="ECO:0000259" key="11">
    <source>
        <dbReference type="PROSITE" id="PS50929"/>
    </source>
</evidence>
<dbReference type="InterPro" id="IPR017871">
    <property type="entry name" value="ABC_transporter-like_CS"/>
</dbReference>
<accession>A0A967BA82</accession>
<evidence type="ECO:0000256" key="3">
    <source>
        <dbReference type="ARBA" id="ARBA00022741"/>
    </source>
</evidence>
<name>A0A967BA82_9RHOB</name>
<dbReference type="InterPro" id="IPR027417">
    <property type="entry name" value="P-loop_NTPase"/>
</dbReference>
<feature type="transmembrane region" description="Helical" evidence="9">
    <location>
        <begin position="325"/>
        <end position="345"/>
    </location>
</feature>
<feature type="domain" description="ABC transmembrane type-1" evidence="11">
    <location>
        <begin position="68"/>
        <end position="353"/>
    </location>
</feature>
<dbReference type="CDD" id="cd18552">
    <property type="entry name" value="ABC_6TM_MsbA_like"/>
    <property type="match status" value="1"/>
</dbReference>
<dbReference type="PANTHER" id="PTHR43394">
    <property type="entry name" value="ATP-DEPENDENT PERMEASE MDL1, MITOCHONDRIAL"/>
    <property type="match status" value="1"/>
</dbReference>
<dbReference type="InterPro" id="IPR011527">
    <property type="entry name" value="ABC1_TM_dom"/>
</dbReference>
<comment type="caution">
    <text evidence="12">The sequence shown here is derived from an EMBL/GenBank/DDBJ whole genome shotgun (WGS) entry which is preliminary data.</text>
</comment>
<feature type="transmembrane region" description="Helical" evidence="9">
    <location>
        <begin position="105"/>
        <end position="131"/>
    </location>
</feature>
<keyword evidence="6 9" id="KW-0472">Membrane</keyword>
<evidence type="ECO:0000313" key="13">
    <source>
        <dbReference type="Proteomes" id="UP000639775"/>
    </source>
</evidence>
<feature type="transmembrane region" description="Helical" evidence="9">
    <location>
        <begin position="67"/>
        <end position="85"/>
    </location>
</feature>
<feature type="region of interest" description="Disordered" evidence="8">
    <location>
        <begin position="1"/>
        <end position="28"/>
    </location>
</feature>
<dbReference type="SUPFAM" id="SSF90123">
    <property type="entry name" value="ABC transporter transmembrane region"/>
    <property type="match status" value="1"/>
</dbReference>
<evidence type="ECO:0000256" key="1">
    <source>
        <dbReference type="ARBA" id="ARBA00004651"/>
    </source>
</evidence>
<keyword evidence="4 12" id="KW-0067">ATP-binding</keyword>
<dbReference type="PROSITE" id="PS50893">
    <property type="entry name" value="ABC_TRANSPORTER_2"/>
    <property type="match status" value="1"/>
</dbReference>
<keyword evidence="13" id="KW-1185">Reference proteome</keyword>
<dbReference type="PROSITE" id="PS50929">
    <property type="entry name" value="ABC_TM1F"/>
    <property type="match status" value="1"/>
</dbReference>
<dbReference type="InterPro" id="IPR003593">
    <property type="entry name" value="AAA+_ATPase"/>
</dbReference>
<reference evidence="12" key="1">
    <citation type="submission" date="2020-03" db="EMBL/GenBank/DDBJ databases">
        <title>Roseovarius gahaiensis sp. nov., isolated from Gahai Saline Lake, China.</title>
        <authorList>
            <person name="Sun X."/>
        </authorList>
    </citation>
    <scope>NUCLEOTIDE SEQUENCE</scope>
    <source>
        <strain evidence="12">GH877</strain>
    </source>
</reference>
<dbReference type="AlphaFoldDB" id="A0A967BA82"/>
<feature type="transmembrane region" description="Helical" evidence="9">
    <location>
        <begin position="207"/>
        <end position="226"/>
    </location>
</feature>
<keyword evidence="3" id="KW-0547">Nucleotide-binding</keyword>
<dbReference type="InterPro" id="IPR003439">
    <property type="entry name" value="ABC_transporter-like_ATP-bd"/>
</dbReference>
<dbReference type="Gene3D" id="1.20.1560.10">
    <property type="entry name" value="ABC transporter type 1, transmembrane domain"/>
    <property type="match status" value="1"/>
</dbReference>
<comment type="subcellular location">
    <subcellularLocation>
        <location evidence="1">Cell membrane</location>
        <topology evidence="1">Multi-pass membrane protein</topology>
    </subcellularLocation>
</comment>
<organism evidence="12 13">
    <name type="scientific">Roseovarius gahaiensis</name>
    <dbReference type="NCBI Taxonomy" id="2716691"/>
    <lineage>
        <taxon>Bacteria</taxon>
        <taxon>Pseudomonadati</taxon>
        <taxon>Pseudomonadota</taxon>
        <taxon>Alphaproteobacteria</taxon>
        <taxon>Rhodobacterales</taxon>
        <taxon>Roseobacteraceae</taxon>
        <taxon>Roseovarius</taxon>
    </lineage>
</organism>
<dbReference type="FunFam" id="3.40.50.300:FF:000218">
    <property type="entry name" value="Multidrug ABC transporter ATP-binding protein"/>
    <property type="match status" value="1"/>
</dbReference>
<dbReference type="Pfam" id="PF00005">
    <property type="entry name" value="ABC_tran"/>
    <property type="match status" value="1"/>
</dbReference>
<feature type="domain" description="ABC transporter" evidence="10">
    <location>
        <begin position="387"/>
        <end position="618"/>
    </location>
</feature>
<evidence type="ECO:0000256" key="7">
    <source>
        <dbReference type="ARBA" id="ARBA00024725"/>
    </source>
</evidence>
<dbReference type="Pfam" id="PF00664">
    <property type="entry name" value="ABC_membrane"/>
    <property type="match status" value="1"/>
</dbReference>
<dbReference type="PANTHER" id="PTHR43394:SF1">
    <property type="entry name" value="ATP-BINDING CASSETTE SUB-FAMILY B MEMBER 10, MITOCHONDRIAL"/>
    <property type="match status" value="1"/>
</dbReference>
<evidence type="ECO:0000256" key="5">
    <source>
        <dbReference type="ARBA" id="ARBA00022989"/>
    </source>
</evidence>
<evidence type="ECO:0000256" key="6">
    <source>
        <dbReference type="ARBA" id="ARBA00023136"/>
    </source>
</evidence>
<evidence type="ECO:0000256" key="4">
    <source>
        <dbReference type="ARBA" id="ARBA00022840"/>
    </source>
</evidence>
<dbReference type="InterPro" id="IPR036640">
    <property type="entry name" value="ABC1_TM_sf"/>
</dbReference>
<dbReference type="GO" id="GO:0016887">
    <property type="term" value="F:ATP hydrolysis activity"/>
    <property type="evidence" value="ECO:0007669"/>
    <property type="project" value="InterPro"/>
</dbReference>
<keyword evidence="2 9" id="KW-0812">Transmembrane</keyword>
<dbReference type="SMART" id="SM00382">
    <property type="entry name" value="AAA"/>
    <property type="match status" value="1"/>
</dbReference>
<gene>
    <name evidence="12" type="ORF">HAT86_07115</name>
</gene>
<dbReference type="Proteomes" id="UP000639775">
    <property type="component" value="Unassembled WGS sequence"/>
</dbReference>
<dbReference type="SUPFAM" id="SSF52540">
    <property type="entry name" value="P-loop containing nucleoside triphosphate hydrolases"/>
    <property type="match status" value="1"/>
</dbReference>
<dbReference type="EMBL" id="JAAORB010000009">
    <property type="protein sequence ID" value="NHQ74235.1"/>
    <property type="molecule type" value="Genomic_DNA"/>
</dbReference>